<gene>
    <name evidence="2" type="ORF">J2Z17_001789</name>
</gene>
<protein>
    <submittedName>
        <fullName evidence="2">ElaB/YqjD/DUF883 family membrane-anchored ribosome-binding protein</fullName>
    </submittedName>
</protein>
<keyword evidence="3" id="KW-1185">Reference proteome</keyword>
<dbReference type="Proteomes" id="UP000759443">
    <property type="component" value="Unassembled WGS sequence"/>
</dbReference>
<evidence type="ECO:0000313" key="2">
    <source>
        <dbReference type="EMBL" id="MBP1850355.1"/>
    </source>
</evidence>
<feature type="transmembrane region" description="Helical" evidence="1">
    <location>
        <begin position="76"/>
        <end position="97"/>
    </location>
</feature>
<sequence length="111" mass="11950">MANLNNRDIMQELKSLEAQVVHFKDLLGSESRSMAAEAKSRGSAAIDVASSKARNAASYARDEADSMASIAREHPAATSTALLTVGLVGGLIGYLLGNSMQPERTSRWRWN</sequence>
<reference evidence="2 3" key="1">
    <citation type="submission" date="2021-03" db="EMBL/GenBank/DDBJ databases">
        <title>Genomic Encyclopedia of Type Strains, Phase IV (KMG-IV): sequencing the most valuable type-strain genomes for metagenomic binning, comparative biology and taxonomic classification.</title>
        <authorList>
            <person name="Goeker M."/>
        </authorList>
    </citation>
    <scope>NUCLEOTIDE SEQUENCE [LARGE SCALE GENOMIC DNA]</scope>
    <source>
        <strain evidence="2 3">DSM 21600</strain>
    </source>
</reference>
<organism evidence="2 3">
    <name type="scientific">Rhizobium halophytocola</name>
    <dbReference type="NCBI Taxonomy" id="735519"/>
    <lineage>
        <taxon>Bacteria</taxon>
        <taxon>Pseudomonadati</taxon>
        <taxon>Pseudomonadota</taxon>
        <taxon>Alphaproteobacteria</taxon>
        <taxon>Hyphomicrobiales</taxon>
        <taxon>Rhizobiaceae</taxon>
        <taxon>Rhizobium/Agrobacterium group</taxon>
        <taxon>Rhizobium</taxon>
    </lineage>
</organism>
<comment type="caution">
    <text evidence="2">The sequence shown here is derived from an EMBL/GenBank/DDBJ whole genome shotgun (WGS) entry which is preliminary data.</text>
</comment>
<keyword evidence="1" id="KW-0472">Membrane</keyword>
<proteinExistence type="predicted"/>
<keyword evidence="1" id="KW-1133">Transmembrane helix</keyword>
<evidence type="ECO:0000313" key="3">
    <source>
        <dbReference type="Proteomes" id="UP000759443"/>
    </source>
</evidence>
<name>A0ABS4DXF7_9HYPH</name>
<dbReference type="EMBL" id="JAGGJU010000004">
    <property type="protein sequence ID" value="MBP1850355.1"/>
    <property type="molecule type" value="Genomic_DNA"/>
</dbReference>
<accession>A0ABS4DXF7</accession>
<evidence type="ECO:0000256" key="1">
    <source>
        <dbReference type="SAM" id="Phobius"/>
    </source>
</evidence>
<dbReference type="RefSeq" id="WP_209943995.1">
    <property type="nucleotide sequence ID" value="NZ_JAGGJU010000004.1"/>
</dbReference>
<keyword evidence="1" id="KW-0812">Transmembrane</keyword>